<accession>A0A6C0KAL2</accession>
<name>A0A6C0KAL2_9ZZZZ</name>
<proteinExistence type="predicted"/>
<keyword evidence="1" id="KW-0812">Transmembrane</keyword>
<dbReference type="EMBL" id="MN740845">
    <property type="protein sequence ID" value="QHU14719.1"/>
    <property type="molecule type" value="Genomic_DNA"/>
</dbReference>
<sequence length="47" mass="5291">MVLVHVNFVAGAFAFPNTTLIVGIFGLLYLIYYGEHFLSINYNIIVI</sequence>
<protein>
    <submittedName>
        <fullName evidence="2">Uncharacterized protein</fullName>
    </submittedName>
</protein>
<reference evidence="2" key="1">
    <citation type="journal article" date="2020" name="Nature">
        <title>Giant virus diversity and host interactions through global metagenomics.</title>
        <authorList>
            <person name="Schulz F."/>
            <person name="Roux S."/>
            <person name="Paez-Espino D."/>
            <person name="Jungbluth S."/>
            <person name="Walsh D.A."/>
            <person name="Denef V.J."/>
            <person name="McMahon K.D."/>
            <person name="Konstantinidis K.T."/>
            <person name="Eloe-Fadrosh E.A."/>
            <person name="Kyrpides N.C."/>
            <person name="Woyke T."/>
        </authorList>
    </citation>
    <scope>NUCLEOTIDE SEQUENCE</scope>
    <source>
        <strain evidence="2">GVMAG-S-1102113-126</strain>
    </source>
</reference>
<keyword evidence="1" id="KW-1133">Transmembrane helix</keyword>
<organism evidence="2">
    <name type="scientific">viral metagenome</name>
    <dbReference type="NCBI Taxonomy" id="1070528"/>
    <lineage>
        <taxon>unclassified sequences</taxon>
        <taxon>metagenomes</taxon>
        <taxon>organismal metagenomes</taxon>
    </lineage>
</organism>
<dbReference type="AlphaFoldDB" id="A0A6C0KAL2"/>
<feature type="transmembrane region" description="Helical" evidence="1">
    <location>
        <begin position="6"/>
        <end position="32"/>
    </location>
</feature>
<keyword evidence="1" id="KW-0472">Membrane</keyword>
<evidence type="ECO:0000313" key="2">
    <source>
        <dbReference type="EMBL" id="QHU14719.1"/>
    </source>
</evidence>
<evidence type="ECO:0000256" key="1">
    <source>
        <dbReference type="SAM" id="Phobius"/>
    </source>
</evidence>